<dbReference type="AlphaFoldDB" id="A0A421B484"/>
<sequence>MDRAGLIPRSARFGRRNGARLGGDHAEVTGAVVAAAIAAAGLVALFVAKQFLGEYLKRSGASAFDRSARWYSRRAKFGRRLVRRYAEVVEQDFTKHAMGFVTDGVIDIDQVYVPLQYERGGTRQDIYENIREQSCSVVIGPAGAGKSMLLKNSMLLWARQARTTRVPVLVELHRCNGSQDTLVDLIVAELARSRVRGGDRIRDVVLRGLQDGAFALLLDGLDEVGRDDLQRVHAALRDLAREYPDCQYIVTCRDVVYQGQPLGPTFAHVVRVAEFDDAAVIRFLGNWRGLSDPVELFTSLRDNPALMRLARSPLLLTMIAYLHTEVLTKSGKRLPTSRPAFYQDAITHLLNRDPDLGRSRSVYHAGEKLAVLQQVALRSMESTGEDRLTLSRRALESTTKKLLPDLNLDDSHVKDLLDEIIDRSQLLVATDRVRTNYTFRHLTLQEYLTAVELADDPDGLLRRYSADPAAWRETVKLWCGATTRDSTKVIAEIFGSAESHHRVLALECLAEATRVDSDFADLVIRHFLDRLGTDDPARHAINTALGAVASDSRPRGNRVRADLAALARAEVLARDDAMSALSASGRPDAAVVLAEEAELHDFARQALRGMGELAIPALVSRSRVDAVWAVDDLAAIGTPAAAEALVGVLWDDTGQVSTRAAWRLADLLARPGIEDQVRRADLPRGAHAEMQWVWQPFASGKDDPLLVVCGRIADIMNNSRIADHSPGWPADLRAVDPRLAIPIAVYGFRRTRPLPFTAVEVIDHIIGQPGLGAGPKQRIRRFLLEQGSGHGPLVSRVCRTIAMSIDVPRSQMRLLALLSWPVQRVLYLMLLEDAGSVSREVRTADWATIRAAQRPTKLLRWASRWVLFPLVGAMLATGVLRSVLTIFEVWPVGSVWAAAISSVVLVAGVLSLWVLGRADARTGRQTGLSIVSALAAIAVACVLSAITLGELTGPLGVLALGVVSAASVACWLVADRWDRIRDNPFRRCFEAEGARIDDRASVVAG</sequence>
<comment type="caution">
    <text evidence="3">The sequence shown here is derived from an EMBL/GenBank/DDBJ whole genome shotgun (WGS) entry which is preliminary data.</text>
</comment>
<dbReference type="PROSITE" id="PS50837">
    <property type="entry name" value="NACHT"/>
    <property type="match status" value="1"/>
</dbReference>
<feature type="transmembrane region" description="Helical" evidence="1">
    <location>
        <begin position="955"/>
        <end position="974"/>
    </location>
</feature>
<dbReference type="OrthoDB" id="135105at2"/>
<reference evidence="3 4" key="1">
    <citation type="submission" date="2018-10" db="EMBL/GenBank/DDBJ databases">
        <title>Genomic Encyclopedia of Archaeal and Bacterial Type Strains, Phase II (KMG-II): from individual species to whole genera.</title>
        <authorList>
            <person name="Goeker M."/>
        </authorList>
    </citation>
    <scope>NUCLEOTIDE SEQUENCE [LARGE SCALE GENOMIC DNA]</scope>
    <source>
        <strain evidence="3 4">DSM 45657</strain>
    </source>
</reference>
<evidence type="ECO:0000313" key="3">
    <source>
        <dbReference type="EMBL" id="RLK59179.1"/>
    </source>
</evidence>
<dbReference type="PANTHER" id="PTHR46844:SF1">
    <property type="entry name" value="SLR5058 PROTEIN"/>
    <property type="match status" value="1"/>
</dbReference>
<feature type="transmembrane region" description="Helical" evidence="1">
    <location>
        <begin position="893"/>
        <end position="915"/>
    </location>
</feature>
<dbReference type="InterPro" id="IPR027417">
    <property type="entry name" value="P-loop_NTPase"/>
</dbReference>
<dbReference type="Pfam" id="PF05729">
    <property type="entry name" value="NACHT"/>
    <property type="match status" value="1"/>
</dbReference>
<keyword evidence="1" id="KW-1133">Transmembrane helix</keyword>
<dbReference type="InterPro" id="IPR007111">
    <property type="entry name" value="NACHT_NTPase"/>
</dbReference>
<proteinExistence type="predicted"/>
<dbReference type="PANTHER" id="PTHR46844">
    <property type="entry name" value="SLR5058 PROTEIN"/>
    <property type="match status" value="1"/>
</dbReference>
<evidence type="ECO:0000259" key="2">
    <source>
        <dbReference type="PROSITE" id="PS50837"/>
    </source>
</evidence>
<dbReference type="EMBL" id="RCDD01000002">
    <property type="protein sequence ID" value="RLK59179.1"/>
    <property type="molecule type" value="Genomic_DNA"/>
</dbReference>
<evidence type="ECO:0000256" key="1">
    <source>
        <dbReference type="SAM" id="Phobius"/>
    </source>
</evidence>
<evidence type="ECO:0000313" key="4">
    <source>
        <dbReference type="Proteomes" id="UP000282454"/>
    </source>
</evidence>
<keyword evidence="1" id="KW-0472">Membrane</keyword>
<dbReference type="Proteomes" id="UP000282454">
    <property type="component" value="Unassembled WGS sequence"/>
</dbReference>
<keyword evidence="1" id="KW-0812">Transmembrane</keyword>
<name>A0A421B484_9PSEU</name>
<gene>
    <name evidence="3" type="ORF">CLV68_3663</name>
</gene>
<dbReference type="Gene3D" id="3.40.50.300">
    <property type="entry name" value="P-loop containing nucleotide triphosphate hydrolases"/>
    <property type="match status" value="1"/>
</dbReference>
<feature type="domain" description="NACHT" evidence="2">
    <location>
        <begin position="134"/>
        <end position="253"/>
    </location>
</feature>
<accession>A0A421B484</accession>
<dbReference type="SUPFAM" id="SSF52540">
    <property type="entry name" value="P-loop containing nucleoside triphosphate hydrolases"/>
    <property type="match status" value="1"/>
</dbReference>
<keyword evidence="4" id="KW-1185">Reference proteome</keyword>
<feature type="transmembrane region" description="Helical" evidence="1">
    <location>
        <begin position="927"/>
        <end position="949"/>
    </location>
</feature>
<feature type="transmembrane region" description="Helical" evidence="1">
    <location>
        <begin position="28"/>
        <end position="48"/>
    </location>
</feature>
<organism evidence="3 4">
    <name type="scientific">Actinokineospora cianjurensis</name>
    <dbReference type="NCBI Taxonomy" id="585224"/>
    <lineage>
        <taxon>Bacteria</taxon>
        <taxon>Bacillati</taxon>
        <taxon>Actinomycetota</taxon>
        <taxon>Actinomycetes</taxon>
        <taxon>Pseudonocardiales</taxon>
        <taxon>Pseudonocardiaceae</taxon>
        <taxon>Actinokineospora</taxon>
    </lineage>
</organism>
<protein>
    <submittedName>
        <fullName evidence="3">NACHT domain-containing protein</fullName>
    </submittedName>
</protein>